<proteinExistence type="predicted"/>
<evidence type="ECO:0000313" key="3">
    <source>
        <dbReference type="Proteomes" id="UP000828390"/>
    </source>
</evidence>
<dbReference type="AlphaFoldDB" id="A0A9D4FNU3"/>
<evidence type="ECO:0000313" key="2">
    <source>
        <dbReference type="EMBL" id="KAH3801421.1"/>
    </source>
</evidence>
<evidence type="ECO:0000256" key="1">
    <source>
        <dbReference type="SAM" id="MobiDB-lite"/>
    </source>
</evidence>
<feature type="region of interest" description="Disordered" evidence="1">
    <location>
        <begin position="133"/>
        <end position="161"/>
    </location>
</feature>
<comment type="caution">
    <text evidence="2">The sequence shown here is derived from an EMBL/GenBank/DDBJ whole genome shotgun (WGS) entry which is preliminary data.</text>
</comment>
<keyword evidence="3" id="KW-1185">Reference proteome</keyword>
<gene>
    <name evidence="2" type="ORF">DPMN_155071</name>
</gene>
<reference evidence="2" key="1">
    <citation type="journal article" date="2019" name="bioRxiv">
        <title>The Genome of the Zebra Mussel, Dreissena polymorpha: A Resource for Invasive Species Research.</title>
        <authorList>
            <person name="McCartney M.A."/>
            <person name="Auch B."/>
            <person name="Kono T."/>
            <person name="Mallez S."/>
            <person name="Zhang Y."/>
            <person name="Obille A."/>
            <person name="Becker A."/>
            <person name="Abrahante J.E."/>
            <person name="Garbe J."/>
            <person name="Badalamenti J.P."/>
            <person name="Herman A."/>
            <person name="Mangelson H."/>
            <person name="Liachko I."/>
            <person name="Sullivan S."/>
            <person name="Sone E.D."/>
            <person name="Koren S."/>
            <person name="Silverstein K.A.T."/>
            <person name="Beckman K.B."/>
            <person name="Gohl D.M."/>
        </authorList>
    </citation>
    <scope>NUCLEOTIDE SEQUENCE</scope>
    <source>
        <strain evidence="2">Duluth1</strain>
        <tissue evidence="2">Whole animal</tissue>
    </source>
</reference>
<reference evidence="2" key="2">
    <citation type="submission" date="2020-11" db="EMBL/GenBank/DDBJ databases">
        <authorList>
            <person name="McCartney M.A."/>
            <person name="Auch B."/>
            <person name="Kono T."/>
            <person name="Mallez S."/>
            <person name="Becker A."/>
            <person name="Gohl D.M."/>
            <person name="Silverstein K.A.T."/>
            <person name="Koren S."/>
            <person name="Bechman K.B."/>
            <person name="Herman A."/>
            <person name="Abrahante J.E."/>
            <person name="Garbe J."/>
        </authorList>
    </citation>
    <scope>NUCLEOTIDE SEQUENCE</scope>
    <source>
        <strain evidence="2">Duluth1</strain>
        <tissue evidence="2">Whole animal</tissue>
    </source>
</reference>
<accession>A0A9D4FNU3</accession>
<dbReference type="Proteomes" id="UP000828390">
    <property type="component" value="Unassembled WGS sequence"/>
</dbReference>
<sequence length="161" mass="18367">MDCWQFKKTVSLLARSTTFIASLDATNRQPEPQNGFPSKCSVLSTAVLGHSHYLHMTHPSKSWPESLPHVRLDRPLCFHLCYFRSSFSDVLKPLSTYRQIPFCLAIIPSFGSQRSQRERTSISRDDVAHLIKRSARTSYPTHPSSDDVEKPLSTYGQLPFR</sequence>
<organism evidence="2 3">
    <name type="scientific">Dreissena polymorpha</name>
    <name type="common">Zebra mussel</name>
    <name type="synonym">Mytilus polymorpha</name>
    <dbReference type="NCBI Taxonomy" id="45954"/>
    <lineage>
        <taxon>Eukaryota</taxon>
        <taxon>Metazoa</taxon>
        <taxon>Spiralia</taxon>
        <taxon>Lophotrochozoa</taxon>
        <taxon>Mollusca</taxon>
        <taxon>Bivalvia</taxon>
        <taxon>Autobranchia</taxon>
        <taxon>Heteroconchia</taxon>
        <taxon>Euheterodonta</taxon>
        <taxon>Imparidentia</taxon>
        <taxon>Neoheterodontei</taxon>
        <taxon>Myida</taxon>
        <taxon>Dreissenoidea</taxon>
        <taxon>Dreissenidae</taxon>
        <taxon>Dreissena</taxon>
    </lineage>
</organism>
<name>A0A9D4FNU3_DREPO</name>
<dbReference type="EMBL" id="JAIWYP010000007">
    <property type="protein sequence ID" value="KAH3801421.1"/>
    <property type="molecule type" value="Genomic_DNA"/>
</dbReference>
<protein>
    <submittedName>
        <fullName evidence="2">Uncharacterized protein</fullName>
    </submittedName>
</protein>